<dbReference type="EMBL" id="GFTR01000324">
    <property type="protein sequence ID" value="JAW16102.1"/>
    <property type="molecule type" value="Transcribed_RNA"/>
</dbReference>
<sequence>MEIVSVLFPMGVNLLLAVQVPERVLIFLIMIQDQKYLLSQSMTHVVKLLQALMANGVEKVRIEEVDGLPIS</sequence>
<organism evidence="1">
    <name type="scientific">Panstrongylus lignarius</name>
    <dbReference type="NCBI Taxonomy" id="156445"/>
    <lineage>
        <taxon>Eukaryota</taxon>
        <taxon>Metazoa</taxon>
        <taxon>Ecdysozoa</taxon>
        <taxon>Arthropoda</taxon>
        <taxon>Hexapoda</taxon>
        <taxon>Insecta</taxon>
        <taxon>Pterygota</taxon>
        <taxon>Neoptera</taxon>
        <taxon>Paraneoptera</taxon>
        <taxon>Hemiptera</taxon>
        <taxon>Heteroptera</taxon>
        <taxon>Panheteroptera</taxon>
        <taxon>Cimicomorpha</taxon>
        <taxon>Reduviidae</taxon>
        <taxon>Triatominae</taxon>
        <taxon>Panstrongylus</taxon>
    </lineage>
</organism>
<reference evidence="1" key="1">
    <citation type="journal article" date="2018" name="PLoS Negl. Trop. Dis.">
        <title>An insight into the salivary gland and fat body transcriptome of Panstrongylus lignarius (Hemiptera: Heteroptera), the main vector of Chagas disease in Peru.</title>
        <authorList>
            <person name="Nevoa J.C."/>
            <person name="Mendes M.T."/>
            <person name="da Silva M.V."/>
            <person name="Soares S.C."/>
            <person name="Oliveira C.J.F."/>
            <person name="Ribeiro J.M.C."/>
        </authorList>
    </citation>
    <scope>NUCLEOTIDE SEQUENCE</scope>
</reference>
<proteinExistence type="predicted"/>
<evidence type="ECO:0000313" key="1">
    <source>
        <dbReference type="EMBL" id="JAW16102.1"/>
    </source>
</evidence>
<accession>A0A224Y4R6</accession>
<dbReference type="AlphaFoldDB" id="A0A224Y4R6"/>
<protein>
    <submittedName>
        <fullName evidence="1">Putative secreted protein</fullName>
    </submittedName>
</protein>
<name>A0A224Y4R6_9HEMI</name>